<dbReference type="EMBL" id="MU864930">
    <property type="protein sequence ID" value="KAK4466700.1"/>
    <property type="molecule type" value="Genomic_DNA"/>
</dbReference>
<dbReference type="PROSITE" id="PS51502">
    <property type="entry name" value="S_R_A_B_BARREL"/>
    <property type="match status" value="1"/>
</dbReference>
<dbReference type="SMART" id="SM00886">
    <property type="entry name" value="Dabb"/>
    <property type="match status" value="1"/>
</dbReference>
<dbReference type="InterPro" id="IPR011008">
    <property type="entry name" value="Dimeric_a/b-barrel"/>
</dbReference>
<evidence type="ECO:0000313" key="2">
    <source>
        <dbReference type="EMBL" id="KAK4466700.1"/>
    </source>
</evidence>
<dbReference type="Proteomes" id="UP001321749">
    <property type="component" value="Unassembled WGS sequence"/>
</dbReference>
<comment type="caution">
    <text evidence="2">The sequence shown here is derived from an EMBL/GenBank/DDBJ whole genome shotgun (WGS) entry which is preliminary data.</text>
</comment>
<organism evidence="2 3">
    <name type="scientific">Cladorrhinum samala</name>
    <dbReference type="NCBI Taxonomy" id="585594"/>
    <lineage>
        <taxon>Eukaryota</taxon>
        <taxon>Fungi</taxon>
        <taxon>Dikarya</taxon>
        <taxon>Ascomycota</taxon>
        <taxon>Pezizomycotina</taxon>
        <taxon>Sordariomycetes</taxon>
        <taxon>Sordariomycetidae</taxon>
        <taxon>Sordariales</taxon>
        <taxon>Podosporaceae</taxon>
        <taxon>Cladorrhinum</taxon>
    </lineage>
</organism>
<dbReference type="AlphaFoldDB" id="A0AAV9I4G4"/>
<evidence type="ECO:0000259" key="1">
    <source>
        <dbReference type="PROSITE" id="PS51502"/>
    </source>
</evidence>
<proteinExistence type="predicted"/>
<dbReference type="InterPro" id="IPR013097">
    <property type="entry name" value="Dabb"/>
</dbReference>
<dbReference type="Pfam" id="PF07876">
    <property type="entry name" value="Dabb"/>
    <property type="match status" value="1"/>
</dbReference>
<accession>A0AAV9I4G4</accession>
<reference evidence="2" key="1">
    <citation type="journal article" date="2023" name="Mol. Phylogenet. Evol.">
        <title>Genome-scale phylogeny and comparative genomics of the fungal order Sordariales.</title>
        <authorList>
            <person name="Hensen N."/>
            <person name="Bonometti L."/>
            <person name="Westerberg I."/>
            <person name="Brannstrom I.O."/>
            <person name="Guillou S."/>
            <person name="Cros-Aarteil S."/>
            <person name="Calhoun S."/>
            <person name="Haridas S."/>
            <person name="Kuo A."/>
            <person name="Mondo S."/>
            <person name="Pangilinan J."/>
            <person name="Riley R."/>
            <person name="LaButti K."/>
            <person name="Andreopoulos B."/>
            <person name="Lipzen A."/>
            <person name="Chen C."/>
            <person name="Yan M."/>
            <person name="Daum C."/>
            <person name="Ng V."/>
            <person name="Clum A."/>
            <person name="Steindorff A."/>
            <person name="Ohm R.A."/>
            <person name="Martin F."/>
            <person name="Silar P."/>
            <person name="Natvig D.O."/>
            <person name="Lalanne C."/>
            <person name="Gautier V."/>
            <person name="Ament-Velasquez S.L."/>
            <person name="Kruys A."/>
            <person name="Hutchinson M.I."/>
            <person name="Powell A.J."/>
            <person name="Barry K."/>
            <person name="Miller A.N."/>
            <person name="Grigoriev I.V."/>
            <person name="Debuchy R."/>
            <person name="Gladieux P."/>
            <person name="Hiltunen Thoren M."/>
            <person name="Johannesson H."/>
        </authorList>
    </citation>
    <scope>NUCLEOTIDE SEQUENCE</scope>
    <source>
        <strain evidence="2">PSN324</strain>
    </source>
</reference>
<protein>
    <recommendedName>
        <fullName evidence="1">Stress-response A/B barrel domain-containing protein</fullName>
    </recommendedName>
</protein>
<gene>
    <name evidence="2" type="ORF">QBC42DRAFT_166097</name>
</gene>
<evidence type="ECO:0000313" key="3">
    <source>
        <dbReference type="Proteomes" id="UP001321749"/>
    </source>
</evidence>
<feature type="domain" description="Stress-response A/B barrel" evidence="1">
    <location>
        <begin position="8"/>
        <end position="106"/>
    </location>
</feature>
<reference evidence="2" key="2">
    <citation type="submission" date="2023-06" db="EMBL/GenBank/DDBJ databases">
        <authorList>
            <consortium name="Lawrence Berkeley National Laboratory"/>
            <person name="Mondo S.J."/>
            <person name="Hensen N."/>
            <person name="Bonometti L."/>
            <person name="Westerberg I."/>
            <person name="Brannstrom I.O."/>
            <person name="Guillou S."/>
            <person name="Cros-Aarteil S."/>
            <person name="Calhoun S."/>
            <person name="Haridas S."/>
            <person name="Kuo A."/>
            <person name="Pangilinan J."/>
            <person name="Riley R."/>
            <person name="Labutti K."/>
            <person name="Andreopoulos B."/>
            <person name="Lipzen A."/>
            <person name="Chen C."/>
            <person name="Yanf M."/>
            <person name="Daum C."/>
            <person name="Ng V."/>
            <person name="Clum A."/>
            <person name="Steindorff A."/>
            <person name="Ohm R."/>
            <person name="Martin F."/>
            <person name="Silar P."/>
            <person name="Natvig D."/>
            <person name="Lalanne C."/>
            <person name="Gautier V."/>
            <person name="Ament-Velasquez S.L."/>
            <person name="Kruys A."/>
            <person name="Hutchinson M.I."/>
            <person name="Powell A.J."/>
            <person name="Barry K."/>
            <person name="Miller A.N."/>
            <person name="Grigoriev I.V."/>
            <person name="Debuchy R."/>
            <person name="Gladieux P."/>
            <person name="Thoren M.H."/>
            <person name="Johannesson H."/>
        </authorList>
    </citation>
    <scope>NUCLEOTIDE SEQUENCE</scope>
    <source>
        <strain evidence="2">PSN324</strain>
    </source>
</reference>
<keyword evidence="3" id="KW-1185">Reference proteome</keyword>
<dbReference type="SUPFAM" id="SSF54909">
    <property type="entry name" value="Dimeric alpha+beta barrel"/>
    <property type="match status" value="1"/>
</dbReference>
<dbReference type="Gene3D" id="3.30.70.100">
    <property type="match status" value="1"/>
</dbReference>
<sequence>MGSQGPQIHRTTMFKIPDEKNQEKIVDAYRRLAEEQEKDGKPYILYSYAGNACDDQRSKGYTVVAYTRFASLDDMKYYDDECPAHAALKKKGATLGVSEPPLIVYFEGAPIINSS</sequence>
<name>A0AAV9I4G4_9PEZI</name>